<dbReference type="EMBL" id="ML122257">
    <property type="protein sequence ID" value="RPD63015.1"/>
    <property type="molecule type" value="Genomic_DNA"/>
</dbReference>
<dbReference type="AlphaFoldDB" id="A0A5C2SGS7"/>
<feature type="signal peptide" evidence="3">
    <location>
        <begin position="1"/>
        <end position="20"/>
    </location>
</feature>
<dbReference type="Proteomes" id="UP000313359">
    <property type="component" value="Unassembled WGS sequence"/>
</dbReference>
<feature type="chain" id="PRO_5022721936" evidence="3">
    <location>
        <begin position="21"/>
        <end position="262"/>
    </location>
</feature>
<keyword evidence="5" id="KW-1185">Reference proteome</keyword>
<proteinExistence type="predicted"/>
<evidence type="ECO:0000256" key="1">
    <source>
        <dbReference type="SAM" id="MobiDB-lite"/>
    </source>
</evidence>
<sequence length="262" mass="26920">MFRLKVFALAAILSVALVNAADTALCGAHGISLKADNGLSPCDIASLMVGKGVMPEDSPFPDLESEGLDSYPIPTPDEADDLRCNMVFYNLVSGCSACQLTTNTWASWDDWTSHCKSQSSVGYIASTMPYDTPIPNWAFTDAIATGGTFNATAAKLVAENLFDVPDTVFNVKSDATSSNSTTASAASGSCASSGSSSSVNTGAIAGGTIGGFVGGAVLGALGVFIAARKKGTKKTDDGQHSVHSQETQDTIVQEKSRIAGLA</sequence>
<feature type="region of interest" description="Disordered" evidence="1">
    <location>
        <begin position="174"/>
        <end position="197"/>
    </location>
</feature>
<keyword evidence="2" id="KW-1133">Transmembrane helix</keyword>
<keyword evidence="2" id="KW-0812">Transmembrane</keyword>
<keyword evidence="3" id="KW-0732">Signal</keyword>
<protein>
    <submittedName>
        <fullName evidence="4">Uncharacterized protein</fullName>
    </submittedName>
</protein>
<evidence type="ECO:0000256" key="3">
    <source>
        <dbReference type="SAM" id="SignalP"/>
    </source>
</evidence>
<reference evidence="4" key="1">
    <citation type="journal article" date="2018" name="Genome Biol. Evol.">
        <title>Genomics and development of Lentinus tigrinus, a white-rot wood-decaying mushroom with dimorphic fruiting bodies.</title>
        <authorList>
            <person name="Wu B."/>
            <person name="Xu Z."/>
            <person name="Knudson A."/>
            <person name="Carlson A."/>
            <person name="Chen N."/>
            <person name="Kovaka S."/>
            <person name="LaButti K."/>
            <person name="Lipzen A."/>
            <person name="Pennachio C."/>
            <person name="Riley R."/>
            <person name="Schakwitz W."/>
            <person name="Umezawa K."/>
            <person name="Ohm R.A."/>
            <person name="Grigoriev I.V."/>
            <person name="Nagy L.G."/>
            <person name="Gibbons J."/>
            <person name="Hibbett D."/>
        </authorList>
    </citation>
    <scope>NUCLEOTIDE SEQUENCE [LARGE SCALE GENOMIC DNA]</scope>
    <source>
        <strain evidence="4">ALCF2SS1-6</strain>
    </source>
</reference>
<evidence type="ECO:0000313" key="4">
    <source>
        <dbReference type="EMBL" id="RPD63015.1"/>
    </source>
</evidence>
<feature type="transmembrane region" description="Helical" evidence="2">
    <location>
        <begin position="203"/>
        <end position="227"/>
    </location>
</feature>
<organism evidence="4 5">
    <name type="scientific">Lentinus tigrinus ALCF2SS1-6</name>
    <dbReference type="NCBI Taxonomy" id="1328759"/>
    <lineage>
        <taxon>Eukaryota</taxon>
        <taxon>Fungi</taxon>
        <taxon>Dikarya</taxon>
        <taxon>Basidiomycota</taxon>
        <taxon>Agaricomycotina</taxon>
        <taxon>Agaricomycetes</taxon>
        <taxon>Polyporales</taxon>
        <taxon>Polyporaceae</taxon>
        <taxon>Lentinus</taxon>
    </lineage>
</organism>
<dbReference type="OrthoDB" id="2576311at2759"/>
<keyword evidence="2" id="KW-0472">Membrane</keyword>
<evidence type="ECO:0000313" key="5">
    <source>
        <dbReference type="Proteomes" id="UP000313359"/>
    </source>
</evidence>
<evidence type="ECO:0000256" key="2">
    <source>
        <dbReference type="SAM" id="Phobius"/>
    </source>
</evidence>
<gene>
    <name evidence="4" type="ORF">L227DRAFT_599278</name>
</gene>
<accession>A0A5C2SGS7</accession>
<name>A0A5C2SGS7_9APHY</name>